<accession>A0ABX8ZZ57</accession>
<organism evidence="1 2">
    <name type="scientific">Qipengyuania gelatinilytica</name>
    <dbReference type="NCBI Taxonomy" id="2867231"/>
    <lineage>
        <taxon>Bacteria</taxon>
        <taxon>Pseudomonadati</taxon>
        <taxon>Pseudomonadota</taxon>
        <taxon>Alphaproteobacteria</taxon>
        <taxon>Sphingomonadales</taxon>
        <taxon>Erythrobacteraceae</taxon>
        <taxon>Qipengyuania</taxon>
    </lineage>
</organism>
<sequence length="325" mass="37285">MRTRRVIFCPKSEWWEAGLIPPKPLYSKPALSLADQIAKLEANGMVIDDHAIAEHCLQHISYYRLSAYWLPFEHPKGQAGPRFRTGTNLQTVLDLYEFDRKLRLLVLDAVERVEVAARGAWAYEMAMLGDGFSYLDQAIYADQNKFNQNCARLDKEVGRSKDTFIRHYKREYSGPARPPVWMSSELLSFGLLSQWYAALKEPSLRQKVADPFDLDEVIFVTFLHQLAIVRNICAHHGRLWNRTLDVSLKLPKKSPPNLAAALNRSAPKKIYNTLAMIQHCLDRAELGNTWRERLQTLVSAMPYGNPQMMGFPVDWADHKLWGGTK</sequence>
<evidence type="ECO:0000313" key="1">
    <source>
        <dbReference type="EMBL" id="QZD94066.1"/>
    </source>
</evidence>
<keyword evidence="2" id="KW-1185">Reference proteome</keyword>
<dbReference type="InterPro" id="IPR011664">
    <property type="entry name" value="Abi_system_AbiD/AbiF-like"/>
</dbReference>
<dbReference type="EMBL" id="CP081294">
    <property type="protein sequence ID" value="QZD94066.1"/>
    <property type="molecule type" value="Genomic_DNA"/>
</dbReference>
<dbReference type="Proteomes" id="UP000824321">
    <property type="component" value="Chromosome"/>
</dbReference>
<reference evidence="1 2" key="1">
    <citation type="submission" date="2021-08" db="EMBL/GenBank/DDBJ databases">
        <title>Comparative Genomics Analysis of the Genus Qipengyuania Reveals Extensive Genetic Diversity and Metabolic Versatility, Including the Description of Fifteen Novel Species.</title>
        <authorList>
            <person name="Liu Y."/>
        </authorList>
    </citation>
    <scope>NUCLEOTIDE SEQUENCE [LARGE SCALE GENOMIC DNA]</scope>
    <source>
        <strain evidence="1 2">1NDH1</strain>
    </source>
</reference>
<protein>
    <submittedName>
        <fullName evidence="1">Abi family protein</fullName>
    </submittedName>
</protein>
<proteinExistence type="predicted"/>
<dbReference type="Pfam" id="PF07751">
    <property type="entry name" value="Abi_2"/>
    <property type="match status" value="1"/>
</dbReference>
<evidence type="ECO:0000313" key="2">
    <source>
        <dbReference type="Proteomes" id="UP000824321"/>
    </source>
</evidence>
<name>A0ABX8ZZ57_9SPHN</name>
<gene>
    <name evidence="1" type="ORF">K3136_08060</name>
</gene>